<feature type="domain" description="Response regulatory" evidence="3">
    <location>
        <begin position="248"/>
        <end position="371"/>
    </location>
</feature>
<keyword evidence="1" id="KW-0597">Phosphoprotein</keyword>
<dbReference type="GO" id="GO:0000160">
    <property type="term" value="P:phosphorelay signal transduction system"/>
    <property type="evidence" value="ECO:0007669"/>
    <property type="project" value="InterPro"/>
</dbReference>
<gene>
    <name evidence="4" type="ORF">EGYM00163_LOCUS31688</name>
</gene>
<protein>
    <recommendedName>
        <fullName evidence="3">Response regulatory domain-containing protein</fullName>
    </recommendedName>
</protein>
<dbReference type="AlphaFoldDB" id="A0A7S4FZW2"/>
<evidence type="ECO:0000256" key="1">
    <source>
        <dbReference type="PROSITE-ProRule" id="PRU00169"/>
    </source>
</evidence>
<name>A0A7S4FZW2_9EUGL</name>
<feature type="region of interest" description="Disordered" evidence="2">
    <location>
        <begin position="164"/>
        <end position="190"/>
    </location>
</feature>
<dbReference type="EMBL" id="HBJA01091028">
    <property type="protein sequence ID" value="CAE0820516.1"/>
    <property type="molecule type" value="Transcribed_RNA"/>
</dbReference>
<dbReference type="InterPro" id="IPR011006">
    <property type="entry name" value="CheY-like_superfamily"/>
</dbReference>
<dbReference type="SUPFAM" id="SSF52172">
    <property type="entry name" value="CheY-like"/>
    <property type="match status" value="1"/>
</dbReference>
<evidence type="ECO:0000259" key="3">
    <source>
        <dbReference type="PROSITE" id="PS50110"/>
    </source>
</evidence>
<dbReference type="InterPro" id="IPR001789">
    <property type="entry name" value="Sig_transdc_resp-reg_receiver"/>
</dbReference>
<reference evidence="4" key="1">
    <citation type="submission" date="2021-01" db="EMBL/GenBank/DDBJ databases">
        <authorList>
            <person name="Corre E."/>
            <person name="Pelletier E."/>
            <person name="Niang G."/>
            <person name="Scheremetjew M."/>
            <person name="Finn R."/>
            <person name="Kale V."/>
            <person name="Holt S."/>
            <person name="Cochrane G."/>
            <person name="Meng A."/>
            <person name="Brown T."/>
            <person name="Cohen L."/>
        </authorList>
    </citation>
    <scope>NUCLEOTIDE SEQUENCE</scope>
    <source>
        <strain evidence="4">CCMP1594</strain>
    </source>
</reference>
<evidence type="ECO:0000313" key="4">
    <source>
        <dbReference type="EMBL" id="CAE0820516.1"/>
    </source>
</evidence>
<sequence length="383" mass="42993">MADAGGCIELFVEESGFTDSDDGLLLKASNILFRGMWWCKLREALLQMIAGRYKMVREVVDVKEFAQDLVRGREVALECPPQMVQLDRMVCNVALDNAVTNAMRHGCQKDPQVKLSVEMTKQGLQDIHDETQGAVPKHDMTDESGECTTPVEVRFVVRNRANPNRPLKAPWSSRQPSKPLPNNGSRPTLSDGLGLQHISMAANTCGMCAQLWQQDAEVFFELSFNTTTTRERVLEPVQESRPFPPGLNILVLDDSDIARTNLHMRLCKEIPTARVTVYGKDHHEVEEFKQEALERGNLLIMDENLHLSGESIQGSNILMELRASGYTGFACIRSGSSSAADEARSLRSGAQWHVGKEVWMSDLLRQLRAEYHKFRGKGKSRHE</sequence>
<accession>A0A7S4FZW2</accession>
<organism evidence="4">
    <name type="scientific">Eutreptiella gymnastica</name>
    <dbReference type="NCBI Taxonomy" id="73025"/>
    <lineage>
        <taxon>Eukaryota</taxon>
        <taxon>Discoba</taxon>
        <taxon>Euglenozoa</taxon>
        <taxon>Euglenida</taxon>
        <taxon>Spirocuta</taxon>
        <taxon>Euglenophyceae</taxon>
        <taxon>Eutreptiales</taxon>
        <taxon>Eutreptiaceae</taxon>
        <taxon>Eutreptiella</taxon>
    </lineage>
</organism>
<dbReference type="PROSITE" id="PS50110">
    <property type="entry name" value="RESPONSE_REGULATORY"/>
    <property type="match status" value="1"/>
</dbReference>
<proteinExistence type="predicted"/>
<evidence type="ECO:0000256" key="2">
    <source>
        <dbReference type="SAM" id="MobiDB-lite"/>
    </source>
</evidence>
<dbReference type="Gene3D" id="3.40.50.2300">
    <property type="match status" value="1"/>
</dbReference>
<feature type="compositionally biased region" description="Polar residues" evidence="2">
    <location>
        <begin position="172"/>
        <end position="188"/>
    </location>
</feature>
<feature type="modified residue" description="4-aspartylphosphate" evidence="1">
    <location>
        <position position="302"/>
    </location>
</feature>